<dbReference type="InterPro" id="IPR024072">
    <property type="entry name" value="DHFR-like_dom_sf"/>
</dbReference>
<dbReference type="SUPFAM" id="SSF53597">
    <property type="entry name" value="Dihydrofolate reductase-like"/>
    <property type="match status" value="1"/>
</dbReference>
<reference evidence="14" key="1">
    <citation type="submission" date="2023-03" db="EMBL/GenBank/DDBJ databases">
        <title>Mating type loci evolution in Malassezia.</title>
        <authorList>
            <person name="Coelho M.A."/>
        </authorList>
    </citation>
    <scope>NUCLEOTIDE SEQUENCE</scope>
    <source>
        <strain evidence="14">CBS 14135</strain>
    </source>
</reference>
<comment type="catalytic activity">
    <reaction evidence="11">
        <text>2,5-diamino-6-(1-D-ribitylamino)pyrimidin-4(3H)-one 5'-phosphate + NAD(+) = 2,5-diamino-6-(1-D-ribosylamino)pyrimidin-4(3H)-one 5'-phosphate + NADH + H(+)</text>
        <dbReference type="Rhea" id="RHEA:27274"/>
        <dbReference type="ChEBI" id="CHEBI:15378"/>
        <dbReference type="ChEBI" id="CHEBI:57540"/>
        <dbReference type="ChEBI" id="CHEBI:57945"/>
        <dbReference type="ChEBI" id="CHEBI:58890"/>
        <dbReference type="ChEBI" id="CHEBI:59545"/>
        <dbReference type="EC" id="1.1.1.302"/>
    </reaction>
</comment>
<evidence type="ECO:0000256" key="10">
    <source>
        <dbReference type="ARBA" id="ARBA00031630"/>
    </source>
</evidence>
<organism evidence="14 15">
    <name type="scientific">Malassezia brasiliensis</name>
    <dbReference type="NCBI Taxonomy" id="1821822"/>
    <lineage>
        <taxon>Eukaryota</taxon>
        <taxon>Fungi</taxon>
        <taxon>Dikarya</taxon>
        <taxon>Basidiomycota</taxon>
        <taxon>Ustilaginomycotina</taxon>
        <taxon>Malasseziomycetes</taxon>
        <taxon>Malasseziales</taxon>
        <taxon>Malasseziaceae</taxon>
        <taxon>Malassezia</taxon>
    </lineage>
</organism>
<feature type="domain" description="Bacterial bifunctional deaminase-reductase C-terminal" evidence="13">
    <location>
        <begin position="25"/>
        <end position="228"/>
    </location>
</feature>
<accession>A0AAF0DVK5</accession>
<comment type="pathway">
    <text evidence="2">Cofactor biosynthesis; riboflavin biosynthesis.</text>
</comment>
<evidence type="ECO:0000313" key="14">
    <source>
        <dbReference type="EMBL" id="WFC96142.1"/>
    </source>
</evidence>
<dbReference type="GO" id="GO:0008703">
    <property type="term" value="F:5-amino-6-(5-phosphoribosylamino)uracil reductase activity"/>
    <property type="evidence" value="ECO:0007669"/>
    <property type="project" value="InterPro"/>
</dbReference>
<dbReference type="GO" id="GO:0009231">
    <property type="term" value="P:riboflavin biosynthetic process"/>
    <property type="evidence" value="ECO:0007669"/>
    <property type="project" value="UniProtKB-KW"/>
</dbReference>
<protein>
    <recommendedName>
        <fullName evidence="5">2,5-diamino-6-ribosylamino-4(3H)-pyrimidinone 5'-phosphate reductase</fullName>
        <ecNumber evidence="4">1.1.1.302</ecNumber>
    </recommendedName>
    <alternativeName>
        <fullName evidence="10">2,5-diamino-6-(5-phospho-D-ribosylamino)pyrimidin-4(3H)-one reductase</fullName>
    </alternativeName>
    <alternativeName>
        <fullName evidence="9">2,5-diamino-6-ribitylamino-4(3H)-pyrimidinone 5'-phosphate synthase</fullName>
    </alternativeName>
</protein>
<name>A0AAF0DVK5_9BASI</name>
<comment type="function">
    <text evidence="1">Catalyzes an early step in riboflavin biosynthesis, the NADPH-dependent reduction of the ribose side chain of 2,5-diamino-6-ribosylamino-4(3H)-pyrimidinone 5'-phosphate, yielding 2,5-diamino-6-ribitylamino-4(3H)-pyrimidinone 5'-phosphate.</text>
</comment>
<evidence type="ECO:0000256" key="9">
    <source>
        <dbReference type="ARBA" id="ARBA00030073"/>
    </source>
</evidence>
<evidence type="ECO:0000256" key="7">
    <source>
        <dbReference type="ARBA" id="ARBA00022857"/>
    </source>
</evidence>
<evidence type="ECO:0000313" key="15">
    <source>
        <dbReference type="Proteomes" id="UP001216638"/>
    </source>
</evidence>
<keyword evidence="6" id="KW-0686">Riboflavin biosynthesis</keyword>
<evidence type="ECO:0000256" key="2">
    <source>
        <dbReference type="ARBA" id="ARBA00005104"/>
    </source>
</evidence>
<dbReference type="Gene3D" id="3.40.430.10">
    <property type="entry name" value="Dihydrofolate Reductase, subunit A"/>
    <property type="match status" value="1"/>
</dbReference>
<gene>
    <name evidence="14" type="ORF">MBRA1_002798</name>
</gene>
<dbReference type="AlphaFoldDB" id="A0AAF0DVK5"/>
<evidence type="ECO:0000256" key="4">
    <source>
        <dbReference type="ARBA" id="ARBA00012851"/>
    </source>
</evidence>
<evidence type="ECO:0000256" key="3">
    <source>
        <dbReference type="ARBA" id="ARBA00009723"/>
    </source>
</evidence>
<evidence type="ECO:0000256" key="6">
    <source>
        <dbReference type="ARBA" id="ARBA00022619"/>
    </source>
</evidence>
<dbReference type="EC" id="1.1.1.302" evidence="4"/>
<proteinExistence type="inferred from homology"/>
<evidence type="ECO:0000259" key="13">
    <source>
        <dbReference type="Pfam" id="PF01872"/>
    </source>
</evidence>
<evidence type="ECO:0000256" key="12">
    <source>
        <dbReference type="ARBA" id="ARBA00049020"/>
    </source>
</evidence>
<comment type="catalytic activity">
    <reaction evidence="12">
        <text>2,5-diamino-6-(1-D-ribitylamino)pyrimidin-4(3H)-one 5'-phosphate + NADP(+) = 2,5-diamino-6-(1-D-ribosylamino)pyrimidin-4(3H)-one 5'-phosphate + NADPH + H(+)</text>
        <dbReference type="Rhea" id="RHEA:27278"/>
        <dbReference type="ChEBI" id="CHEBI:15378"/>
        <dbReference type="ChEBI" id="CHEBI:57783"/>
        <dbReference type="ChEBI" id="CHEBI:58349"/>
        <dbReference type="ChEBI" id="CHEBI:58890"/>
        <dbReference type="ChEBI" id="CHEBI:59545"/>
        <dbReference type="EC" id="1.1.1.302"/>
    </reaction>
</comment>
<comment type="similarity">
    <text evidence="3">Belongs to the HTP reductase family.</text>
</comment>
<dbReference type="EMBL" id="CP119953">
    <property type="protein sequence ID" value="WFC96142.1"/>
    <property type="molecule type" value="Genomic_DNA"/>
</dbReference>
<sequence length="253" mass="26815">MTGAVAQSLDTFLASYAPTAGHKCITLTFAQSSDGKIAGAQSQRVQISGEASMEMTHRLRALHDAILVGIGTVLHDDPQLSVRLGSAPNKHPRPVVLDNELRTPLSSRLIRNAADGSGRSPLLLAAQPQHAADVADWHRRREALTHAGAEVVLVETEADHKLTWPAIRATLNEHHLFSVMVEGGAKVIDSLLAANAEQPGMVQSVIVTVAPKPIGEDGITYTTPLPLEGGQKGGLTFAEALELAPDHIVALRS</sequence>
<dbReference type="PANTHER" id="PTHR38011:SF7">
    <property type="entry name" value="2,5-DIAMINO-6-RIBOSYLAMINO-4(3H)-PYRIMIDINONE 5'-PHOSPHATE REDUCTASE"/>
    <property type="match status" value="1"/>
</dbReference>
<evidence type="ECO:0000256" key="8">
    <source>
        <dbReference type="ARBA" id="ARBA00023002"/>
    </source>
</evidence>
<keyword evidence="7" id="KW-0521">NADP</keyword>
<dbReference type="InterPro" id="IPR050765">
    <property type="entry name" value="Riboflavin_Biosynth_HTPR"/>
</dbReference>
<dbReference type="PANTHER" id="PTHR38011">
    <property type="entry name" value="DIHYDROFOLATE REDUCTASE FAMILY PROTEIN (AFU_ORTHOLOGUE AFUA_8G06820)"/>
    <property type="match status" value="1"/>
</dbReference>
<keyword evidence="8" id="KW-0560">Oxidoreductase</keyword>
<evidence type="ECO:0000256" key="1">
    <source>
        <dbReference type="ARBA" id="ARBA00003555"/>
    </source>
</evidence>
<dbReference type="Pfam" id="PF01872">
    <property type="entry name" value="RibD_C"/>
    <property type="match status" value="1"/>
</dbReference>
<evidence type="ECO:0000256" key="5">
    <source>
        <dbReference type="ARBA" id="ARBA00015035"/>
    </source>
</evidence>
<dbReference type="Proteomes" id="UP001216638">
    <property type="component" value="Chromosome 3"/>
</dbReference>
<keyword evidence="15" id="KW-1185">Reference proteome</keyword>
<dbReference type="InterPro" id="IPR002734">
    <property type="entry name" value="RibDG_C"/>
</dbReference>
<evidence type="ECO:0000256" key="11">
    <source>
        <dbReference type="ARBA" id="ARBA00047550"/>
    </source>
</evidence>